<dbReference type="OrthoDB" id="1742531at2759"/>
<reference evidence="2" key="1">
    <citation type="submission" date="2022-04" db="EMBL/GenBank/DDBJ databases">
        <title>Carnegiea gigantea Genome sequencing and assembly v2.</title>
        <authorList>
            <person name="Copetti D."/>
            <person name="Sanderson M.J."/>
            <person name="Burquez A."/>
            <person name="Wojciechowski M.F."/>
        </authorList>
    </citation>
    <scope>NUCLEOTIDE SEQUENCE</scope>
    <source>
        <strain evidence="2">SGP5-SGP5p</strain>
        <tissue evidence="2">Aerial part</tissue>
    </source>
</reference>
<name>A0A9Q1KZM4_9CARY</name>
<organism evidence="2 3">
    <name type="scientific">Carnegiea gigantea</name>
    <dbReference type="NCBI Taxonomy" id="171969"/>
    <lineage>
        <taxon>Eukaryota</taxon>
        <taxon>Viridiplantae</taxon>
        <taxon>Streptophyta</taxon>
        <taxon>Embryophyta</taxon>
        <taxon>Tracheophyta</taxon>
        <taxon>Spermatophyta</taxon>
        <taxon>Magnoliopsida</taxon>
        <taxon>eudicotyledons</taxon>
        <taxon>Gunneridae</taxon>
        <taxon>Pentapetalae</taxon>
        <taxon>Caryophyllales</taxon>
        <taxon>Cactineae</taxon>
        <taxon>Cactaceae</taxon>
        <taxon>Cactoideae</taxon>
        <taxon>Echinocereeae</taxon>
        <taxon>Carnegiea</taxon>
    </lineage>
</organism>
<feature type="domain" description="Retrovirus-related Pol polyprotein from transposon TNT 1-94-like beta-barrel" evidence="1">
    <location>
        <begin position="116"/>
        <end position="155"/>
    </location>
</feature>
<sequence length="170" mass="19472">MSILKEETTNSYGMLGAILEERWSQRKVTISTERYEQHRMSLSYGEMPHSKSLHSLEDEDNLDANVIDRGDVFLAKSAKESVDDSIEDRNSWELDSAASMHIGKDDSSFDTLHSYRGKIHLKLHNGEVRTFHNVKHVPSPNLKLFSLGELTSHGYKYVGVRKWCKVYKGN</sequence>
<dbReference type="EMBL" id="JAKOGI010000004">
    <property type="protein sequence ID" value="KAJ8452468.1"/>
    <property type="molecule type" value="Genomic_DNA"/>
</dbReference>
<evidence type="ECO:0000313" key="3">
    <source>
        <dbReference type="Proteomes" id="UP001153076"/>
    </source>
</evidence>
<proteinExistence type="predicted"/>
<dbReference type="InterPro" id="IPR054722">
    <property type="entry name" value="PolX-like_BBD"/>
</dbReference>
<comment type="caution">
    <text evidence="2">The sequence shown here is derived from an EMBL/GenBank/DDBJ whole genome shotgun (WGS) entry which is preliminary data.</text>
</comment>
<protein>
    <recommendedName>
        <fullName evidence="1">Retrovirus-related Pol polyprotein from transposon TNT 1-94-like beta-barrel domain-containing protein</fullName>
    </recommendedName>
</protein>
<gene>
    <name evidence="2" type="ORF">Cgig2_000057</name>
</gene>
<accession>A0A9Q1KZM4</accession>
<evidence type="ECO:0000259" key="1">
    <source>
        <dbReference type="Pfam" id="PF22936"/>
    </source>
</evidence>
<keyword evidence="3" id="KW-1185">Reference proteome</keyword>
<evidence type="ECO:0000313" key="2">
    <source>
        <dbReference type="EMBL" id="KAJ8452468.1"/>
    </source>
</evidence>
<dbReference type="Proteomes" id="UP001153076">
    <property type="component" value="Unassembled WGS sequence"/>
</dbReference>
<dbReference type="Pfam" id="PF22936">
    <property type="entry name" value="Pol_BBD"/>
    <property type="match status" value="1"/>
</dbReference>
<dbReference type="AlphaFoldDB" id="A0A9Q1KZM4"/>